<evidence type="ECO:0000313" key="11">
    <source>
        <dbReference type="EMBL" id="AUH32242.1"/>
    </source>
</evidence>
<evidence type="ECO:0000256" key="9">
    <source>
        <dbReference type="RuleBase" id="RU369079"/>
    </source>
</evidence>
<dbReference type="PANTHER" id="PTHR35011">
    <property type="entry name" value="2,3-DIKETO-L-GULONATE TRAP TRANSPORTER SMALL PERMEASE PROTEIN YIAM"/>
    <property type="match status" value="1"/>
</dbReference>
<comment type="function">
    <text evidence="9">Part of the tripartite ATP-independent periplasmic (TRAP) transport system.</text>
</comment>
<evidence type="ECO:0000259" key="10">
    <source>
        <dbReference type="Pfam" id="PF04290"/>
    </source>
</evidence>
<evidence type="ECO:0000256" key="3">
    <source>
        <dbReference type="ARBA" id="ARBA00022475"/>
    </source>
</evidence>
<evidence type="ECO:0000256" key="5">
    <source>
        <dbReference type="ARBA" id="ARBA00022692"/>
    </source>
</evidence>
<name>A0A2K9EW20_9RHOB</name>
<dbReference type="GO" id="GO:0005886">
    <property type="term" value="C:plasma membrane"/>
    <property type="evidence" value="ECO:0007669"/>
    <property type="project" value="UniProtKB-SubCell"/>
</dbReference>
<dbReference type="AlphaFoldDB" id="A0A2K9EW20"/>
<feature type="domain" description="Tripartite ATP-independent periplasmic transporters DctQ component" evidence="10">
    <location>
        <begin position="38"/>
        <end position="162"/>
    </location>
</feature>
<feature type="transmembrane region" description="Helical" evidence="9">
    <location>
        <begin position="21"/>
        <end position="44"/>
    </location>
</feature>
<feature type="transmembrane region" description="Helical" evidence="9">
    <location>
        <begin position="101"/>
        <end position="122"/>
    </location>
</feature>
<evidence type="ECO:0000256" key="1">
    <source>
        <dbReference type="ARBA" id="ARBA00004429"/>
    </source>
</evidence>
<gene>
    <name evidence="11" type="ORF">CUV01_01470</name>
</gene>
<keyword evidence="3" id="KW-1003">Cell membrane</keyword>
<comment type="subcellular location">
    <subcellularLocation>
        <location evidence="1 9">Cell inner membrane</location>
        <topology evidence="1 9">Multi-pass membrane protein</topology>
    </subcellularLocation>
</comment>
<dbReference type="InterPro" id="IPR007387">
    <property type="entry name" value="TRAP_DctQ"/>
</dbReference>
<dbReference type="GO" id="GO:0022857">
    <property type="term" value="F:transmembrane transporter activity"/>
    <property type="evidence" value="ECO:0007669"/>
    <property type="project" value="UniProtKB-UniRule"/>
</dbReference>
<keyword evidence="5 9" id="KW-0812">Transmembrane</keyword>
<evidence type="ECO:0000256" key="7">
    <source>
        <dbReference type="ARBA" id="ARBA00023136"/>
    </source>
</evidence>
<evidence type="ECO:0000256" key="4">
    <source>
        <dbReference type="ARBA" id="ARBA00022519"/>
    </source>
</evidence>
<dbReference type="Pfam" id="PF04290">
    <property type="entry name" value="DctQ"/>
    <property type="match status" value="1"/>
</dbReference>
<dbReference type="Proteomes" id="UP000233742">
    <property type="component" value="Chromosome"/>
</dbReference>
<proteinExistence type="inferred from homology"/>
<dbReference type="GO" id="GO:0015740">
    <property type="term" value="P:C4-dicarboxylate transport"/>
    <property type="evidence" value="ECO:0007669"/>
    <property type="project" value="TreeGrafter"/>
</dbReference>
<comment type="subunit">
    <text evidence="9">The complex comprises the extracytoplasmic solute receptor protein and the two transmembrane proteins.</text>
</comment>
<organism evidence="11 12">
    <name type="scientific">Paracoccus tegillarcae</name>
    <dbReference type="NCBI Taxonomy" id="1529068"/>
    <lineage>
        <taxon>Bacteria</taxon>
        <taxon>Pseudomonadati</taxon>
        <taxon>Pseudomonadota</taxon>
        <taxon>Alphaproteobacteria</taxon>
        <taxon>Rhodobacterales</taxon>
        <taxon>Paracoccaceae</taxon>
        <taxon>Paracoccus</taxon>
    </lineage>
</organism>
<accession>A0A2K9EW20</accession>
<dbReference type="KEGG" id="paro:CUV01_01470"/>
<evidence type="ECO:0000256" key="8">
    <source>
        <dbReference type="ARBA" id="ARBA00038436"/>
    </source>
</evidence>
<keyword evidence="2 9" id="KW-0813">Transport</keyword>
<dbReference type="InterPro" id="IPR055348">
    <property type="entry name" value="DctQ"/>
</dbReference>
<keyword evidence="12" id="KW-1185">Reference proteome</keyword>
<protein>
    <recommendedName>
        <fullName evidence="9">TRAP transporter small permease protein</fullName>
    </recommendedName>
</protein>
<feature type="transmembrane region" description="Helical" evidence="9">
    <location>
        <begin position="64"/>
        <end position="81"/>
    </location>
</feature>
<reference evidence="11 12" key="1">
    <citation type="submission" date="2017-12" db="EMBL/GenBank/DDBJ databases">
        <authorList>
            <person name="Hurst M.R.H."/>
        </authorList>
    </citation>
    <scope>NUCLEOTIDE SEQUENCE [LARGE SCALE GENOMIC DNA]</scope>
    <source>
        <strain evidence="11 12">BM15</strain>
    </source>
</reference>
<keyword evidence="4 9" id="KW-0997">Cell inner membrane</keyword>
<dbReference type="PANTHER" id="PTHR35011:SF2">
    <property type="entry name" value="2,3-DIKETO-L-GULONATE TRAP TRANSPORTER SMALL PERMEASE PROTEIN YIAM"/>
    <property type="match status" value="1"/>
</dbReference>
<evidence type="ECO:0000256" key="2">
    <source>
        <dbReference type="ARBA" id="ARBA00022448"/>
    </source>
</evidence>
<keyword evidence="6 9" id="KW-1133">Transmembrane helix</keyword>
<keyword evidence="7 9" id="KW-0472">Membrane</keyword>
<evidence type="ECO:0000256" key="6">
    <source>
        <dbReference type="ARBA" id="ARBA00022989"/>
    </source>
</evidence>
<sequence>MSQEQMTQPGGGARAALMIDRLLTAMSTLAILLTLGGLFLSMMAEVVIRYATRSSLGWPNEMPALLFPWLTMAGAVLAAQYGRHIAVQLLAQSLPAGAARLLMAAGAVLAACTFGFLTWHGMKVMKITGGEVYPVTGLTANIPYAALIAGFVGLALTALTTLPLIFRAEDPVFARNIAEEH</sequence>
<dbReference type="EMBL" id="CP025408">
    <property type="protein sequence ID" value="AUH32242.1"/>
    <property type="molecule type" value="Genomic_DNA"/>
</dbReference>
<comment type="similarity">
    <text evidence="8 9">Belongs to the TRAP transporter small permease family.</text>
</comment>
<feature type="transmembrane region" description="Helical" evidence="9">
    <location>
        <begin position="142"/>
        <end position="166"/>
    </location>
</feature>
<evidence type="ECO:0000313" key="12">
    <source>
        <dbReference type="Proteomes" id="UP000233742"/>
    </source>
</evidence>